<dbReference type="Gene3D" id="3.10.129.10">
    <property type="entry name" value="Hotdog Thioesterase"/>
    <property type="match status" value="1"/>
</dbReference>
<reference evidence="2" key="1">
    <citation type="submission" date="2021-04" db="EMBL/GenBank/DDBJ databases">
        <title>Phycicoccus avicenniae sp. nov., a novel endophytic actinomycetes isolated from branch of Avicennia mariana.</title>
        <authorList>
            <person name="Tuo L."/>
        </authorList>
    </citation>
    <scope>NUCLEOTIDE SEQUENCE</scope>
    <source>
        <strain evidence="2">BSK3Z-2</strain>
    </source>
</reference>
<dbReference type="InterPro" id="IPR029069">
    <property type="entry name" value="HotDog_dom_sf"/>
</dbReference>
<gene>
    <name evidence="2" type="ORF">KC207_01670</name>
</gene>
<feature type="region of interest" description="Disordered" evidence="1">
    <location>
        <begin position="1"/>
        <end position="23"/>
    </location>
</feature>
<dbReference type="Proteomes" id="UP000677016">
    <property type="component" value="Unassembled WGS sequence"/>
</dbReference>
<sequence length="245" mass="25758">MELTVPRRYCGPPSSGNGGWTSGALASHVRAAHDAPAVSVRLSSPPPLDRPMAVVGDHPGALTGTPTLRLYDGEVLVATGTPVAELDEPVPVPATPDEAERAQARYEGDEDHPFPSCFACGTDRDPGDGLRLRPGPLMDGTGRYATPWTVPHDVGRAVTWAALDCPSGWAAGVAGRAMVLGTMTARVWRVPSPGERLVVTSWKRGEQGRRTRAASTVHATSGEMLGRAETVWIAVDPSSVRPASS</sequence>
<accession>A0A941D506</accession>
<evidence type="ECO:0000313" key="2">
    <source>
        <dbReference type="EMBL" id="MBR7742000.1"/>
    </source>
</evidence>
<dbReference type="SUPFAM" id="SSF54637">
    <property type="entry name" value="Thioesterase/thiol ester dehydrase-isomerase"/>
    <property type="match status" value="1"/>
</dbReference>
<protein>
    <recommendedName>
        <fullName evidence="4">Thioesterase family protein</fullName>
    </recommendedName>
</protein>
<proteinExistence type="predicted"/>
<comment type="caution">
    <text evidence="2">The sequence shown here is derived from an EMBL/GenBank/DDBJ whole genome shotgun (WGS) entry which is preliminary data.</text>
</comment>
<keyword evidence="3" id="KW-1185">Reference proteome</keyword>
<name>A0A941D506_9MICO</name>
<dbReference type="EMBL" id="JAGSNF010000001">
    <property type="protein sequence ID" value="MBR7742000.1"/>
    <property type="molecule type" value="Genomic_DNA"/>
</dbReference>
<organism evidence="2 3">
    <name type="scientific">Phycicoccus avicenniae</name>
    <dbReference type="NCBI Taxonomy" id="2828860"/>
    <lineage>
        <taxon>Bacteria</taxon>
        <taxon>Bacillati</taxon>
        <taxon>Actinomycetota</taxon>
        <taxon>Actinomycetes</taxon>
        <taxon>Micrococcales</taxon>
        <taxon>Intrasporangiaceae</taxon>
        <taxon>Phycicoccus</taxon>
    </lineage>
</organism>
<evidence type="ECO:0000313" key="3">
    <source>
        <dbReference type="Proteomes" id="UP000677016"/>
    </source>
</evidence>
<dbReference type="RefSeq" id="WP_211601148.1">
    <property type="nucleotide sequence ID" value="NZ_JAGSNF010000001.1"/>
</dbReference>
<evidence type="ECO:0008006" key="4">
    <source>
        <dbReference type="Google" id="ProtNLM"/>
    </source>
</evidence>
<evidence type="ECO:0000256" key="1">
    <source>
        <dbReference type="SAM" id="MobiDB-lite"/>
    </source>
</evidence>
<dbReference type="AlphaFoldDB" id="A0A941D506"/>